<keyword evidence="12" id="KW-1185">Reference proteome</keyword>
<dbReference type="GO" id="GO:0051539">
    <property type="term" value="F:4 iron, 4 sulfur cluster binding"/>
    <property type="evidence" value="ECO:0007669"/>
    <property type="project" value="UniProtKB-KW"/>
</dbReference>
<dbReference type="GO" id="GO:0046872">
    <property type="term" value="F:metal ion binding"/>
    <property type="evidence" value="ECO:0007669"/>
    <property type="project" value="UniProtKB-KW"/>
</dbReference>
<keyword evidence="4" id="KW-0378">Hydrolase</keyword>
<keyword evidence="2" id="KW-0479">Metal-binding</keyword>
<dbReference type="InterPro" id="IPR005122">
    <property type="entry name" value="Uracil-DNA_glycosylase-like"/>
</dbReference>
<sequence length="293" mass="31298">MTASHPTPLPHPITGDLFDSPVPPGTGWPGDPATANTPVCHTAEDIAARADQARSHGDLTELEAAISVCSVCDRLVDWRQSLAVHKRAAFADQPYWSRPVPSFGNPDARRVIVGLAPSAHGSNRTGRNFTGDPAGRWLYRALYKAGACTREESIAAGDGMEITAARVVPPVHCAPPHNKPTTEEKATCRTWFSTELSMIRPVAILALGQIGWTSVFQAGAALGWKGISPRPKFGHNVTATVTTGWGPLTVVGCYHPSQRNTSTKLLTEPKLDAAMRTFLAIAIGGEDGEHDED</sequence>
<protein>
    <recommendedName>
        <fullName evidence="9">Type-5 uracil-DNA glycosylase</fullName>
    </recommendedName>
</protein>
<feature type="domain" description="Uracil-DNA glycosylase-like" evidence="10">
    <location>
        <begin position="101"/>
        <end position="275"/>
    </location>
</feature>
<evidence type="ECO:0000256" key="8">
    <source>
        <dbReference type="ARBA" id="ARBA00023779"/>
    </source>
</evidence>
<proteinExistence type="inferred from homology"/>
<dbReference type="OrthoDB" id="9787663at2"/>
<dbReference type="GO" id="GO:0006284">
    <property type="term" value="P:base-excision repair"/>
    <property type="evidence" value="ECO:0007669"/>
    <property type="project" value="InterPro"/>
</dbReference>
<name>A0A418Q4H6_9CORY</name>
<keyword evidence="3" id="KW-0227">DNA damage</keyword>
<evidence type="ECO:0000256" key="1">
    <source>
        <dbReference type="ARBA" id="ARBA00022485"/>
    </source>
</evidence>
<keyword evidence="6" id="KW-0411">Iron-sulfur</keyword>
<evidence type="ECO:0000256" key="3">
    <source>
        <dbReference type="ARBA" id="ARBA00022763"/>
    </source>
</evidence>
<dbReference type="RefSeq" id="WP_119665369.1">
    <property type="nucleotide sequence ID" value="NZ_QXJK01000021.1"/>
</dbReference>
<dbReference type="Proteomes" id="UP000285278">
    <property type="component" value="Unassembled WGS sequence"/>
</dbReference>
<evidence type="ECO:0000256" key="4">
    <source>
        <dbReference type="ARBA" id="ARBA00022801"/>
    </source>
</evidence>
<evidence type="ECO:0000259" key="10">
    <source>
        <dbReference type="SMART" id="SM00986"/>
    </source>
</evidence>
<gene>
    <name evidence="11" type="ORF">D3M95_11030</name>
</gene>
<accession>A0A418Q4H6</accession>
<dbReference type="PANTHER" id="PTHR33693">
    <property type="entry name" value="TYPE-5 URACIL-DNA GLYCOSYLASE"/>
    <property type="match status" value="1"/>
</dbReference>
<dbReference type="InterPro" id="IPR036895">
    <property type="entry name" value="Uracil-DNA_glycosylase-like_sf"/>
</dbReference>
<keyword evidence="7" id="KW-0234">DNA repair</keyword>
<evidence type="ECO:0000313" key="11">
    <source>
        <dbReference type="EMBL" id="RIX33190.1"/>
    </source>
</evidence>
<dbReference type="STRING" id="1451189.CFAL_02865"/>
<dbReference type="CDD" id="cd10031">
    <property type="entry name" value="UDG-F5_TTUDGB_like"/>
    <property type="match status" value="1"/>
</dbReference>
<dbReference type="AlphaFoldDB" id="A0A418Q4H6"/>
<dbReference type="GO" id="GO:0004844">
    <property type="term" value="F:uracil DNA N-glycosylase activity"/>
    <property type="evidence" value="ECO:0007669"/>
    <property type="project" value="InterPro"/>
</dbReference>
<keyword evidence="1" id="KW-0004">4Fe-4S</keyword>
<evidence type="ECO:0000313" key="12">
    <source>
        <dbReference type="Proteomes" id="UP000285278"/>
    </source>
</evidence>
<evidence type="ECO:0000256" key="2">
    <source>
        <dbReference type="ARBA" id="ARBA00022723"/>
    </source>
</evidence>
<evidence type="ECO:0000256" key="9">
    <source>
        <dbReference type="ARBA" id="ARBA00023887"/>
    </source>
</evidence>
<dbReference type="EMBL" id="QXJK01000021">
    <property type="protein sequence ID" value="RIX33190.1"/>
    <property type="molecule type" value="Genomic_DNA"/>
</dbReference>
<comment type="similarity">
    <text evidence="8">Belongs to the uracil-DNA glycosylase (UDG) superfamily. Type 5 (UDGb) family.</text>
</comment>
<reference evidence="11 12" key="1">
    <citation type="submission" date="2018-09" db="EMBL/GenBank/DDBJ databases">
        <title>Optimization and identification of Corynebacterium falsenii FN1-14 from fish paste.</title>
        <authorList>
            <person name="Daroonpunt R."/>
            <person name="Tanasupawat S."/>
        </authorList>
    </citation>
    <scope>NUCLEOTIDE SEQUENCE [LARGE SCALE GENOMIC DNA]</scope>
    <source>
        <strain evidence="11 12">FN1-14</strain>
    </source>
</reference>
<dbReference type="InterPro" id="IPR044147">
    <property type="entry name" value="UdgB-like"/>
</dbReference>
<evidence type="ECO:0000256" key="5">
    <source>
        <dbReference type="ARBA" id="ARBA00023004"/>
    </source>
</evidence>
<keyword evidence="5" id="KW-0408">Iron</keyword>
<evidence type="ECO:0000256" key="6">
    <source>
        <dbReference type="ARBA" id="ARBA00023014"/>
    </source>
</evidence>
<evidence type="ECO:0000256" key="7">
    <source>
        <dbReference type="ARBA" id="ARBA00023204"/>
    </source>
</evidence>
<dbReference type="Gene3D" id="3.40.470.10">
    <property type="entry name" value="Uracil-DNA glycosylase-like domain"/>
    <property type="match status" value="1"/>
</dbReference>
<dbReference type="InterPro" id="IPR051536">
    <property type="entry name" value="UDG_Type-4/5"/>
</dbReference>
<dbReference type="Pfam" id="PF03167">
    <property type="entry name" value="UDG"/>
    <property type="match status" value="1"/>
</dbReference>
<dbReference type="PANTHER" id="PTHR33693:SF3">
    <property type="entry name" value="TYPE-5 URACIL-DNA GLYCOSYLASE"/>
    <property type="match status" value="1"/>
</dbReference>
<comment type="caution">
    <text evidence="11">The sequence shown here is derived from an EMBL/GenBank/DDBJ whole genome shotgun (WGS) entry which is preliminary data.</text>
</comment>
<dbReference type="GO" id="GO:0033958">
    <property type="term" value="F:DNA-deoxyinosine glycosylase activity"/>
    <property type="evidence" value="ECO:0007669"/>
    <property type="project" value="InterPro"/>
</dbReference>
<dbReference type="SMART" id="SM00986">
    <property type="entry name" value="UDG"/>
    <property type="match status" value="1"/>
</dbReference>
<organism evidence="11 12">
    <name type="scientific">Corynebacterium falsenii</name>
    <dbReference type="NCBI Taxonomy" id="108486"/>
    <lineage>
        <taxon>Bacteria</taxon>
        <taxon>Bacillati</taxon>
        <taxon>Actinomycetota</taxon>
        <taxon>Actinomycetes</taxon>
        <taxon>Mycobacteriales</taxon>
        <taxon>Corynebacteriaceae</taxon>
        <taxon>Corynebacterium</taxon>
    </lineage>
</organism>
<dbReference type="SUPFAM" id="SSF52141">
    <property type="entry name" value="Uracil-DNA glycosylase-like"/>
    <property type="match status" value="1"/>
</dbReference>
<dbReference type="SMART" id="SM00987">
    <property type="entry name" value="UreE_C"/>
    <property type="match status" value="1"/>
</dbReference>